<feature type="compositionally biased region" description="Basic residues" evidence="1">
    <location>
        <begin position="163"/>
        <end position="173"/>
    </location>
</feature>
<dbReference type="EMBL" id="JAPMSZ010000010">
    <property type="protein sequence ID" value="KAJ5086995.1"/>
    <property type="molecule type" value="Genomic_DNA"/>
</dbReference>
<dbReference type="Proteomes" id="UP001141434">
    <property type="component" value="Unassembled WGS sequence"/>
</dbReference>
<reference evidence="2" key="1">
    <citation type="submission" date="2022-11" db="EMBL/GenBank/DDBJ databases">
        <authorList>
            <person name="Petersen C."/>
        </authorList>
    </citation>
    <scope>NUCLEOTIDE SEQUENCE</scope>
    <source>
        <strain evidence="2">IBT 34128</strain>
    </source>
</reference>
<dbReference type="RefSeq" id="XP_056509120.1">
    <property type="nucleotide sequence ID" value="XM_056658827.1"/>
</dbReference>
<feature type="compositionally biased region" description="Polar residues" evidence="1">
    <location>
        <begin position="330"/>
        <end position="352"/>
    </location>
</feature>
<name>A0A9W9ESB1_9EURO</name>
<reference evidence="2" key="2">
    <citation type="journal article" date="2023" name="IMA Fungus">
        <title>Comparative genomic study of the Penicillium genus elucidates a diverse pangenome and 15 lateral gene transfer events.</title>
        <authorList>
            <person name="Petersen C."/>
            <person name="Sorensen T."/>
            <person name="Nielsen M.R."/>
            <person name="Sondergaard T.E."/>
            <person name="Sorensen J.L."/>
            <person name="Fitzpatrick D.A."/>
            <person name="Frisvad J.C."/>
            <person name="Nielsen K.L."/>
        </authorList>
    </citation>
    <scope>NUCLEOTIDE SEQUENCE</scope>
    <source>
        <strain evidence="2">IBT 34128</strain>
    </source>
</reference>
<protein>
    <submittedName>
        <fullName evidence="2">Uncharacterized protein</fullName>
    </submittedName>
</protein>
<gene>
    <name evidence="2" type="ORF">NUU61_008302</name>
</gene>
<evidence type="ECO:0000256" key="1">
    <source>
        <dbReference type="SAM" id="MobiDB-lite"/>
    </source>
</evidence>
<comment type="caution">
    <text evidence="2">The sequence shown here is derived from an EMBL/GenBank/DDBJ whole genome shotgun (WGS) entry which is preliminary data.</text>
</comment>
<feature type="compositionally biased region" description="Low complexity" evidence="1">
    <location>
        <begin position="98"/>
        <end position="126"/>
    </location>
</feature>
<evidence type="ECO:0000313" key="2">
    <source>
        <dbReference type="EMBL" id="KAJ5086995.1"/>
    </source>
</evidence>
<feature type="compositionally biased region" description="Low complexity" evidence="1">
    <location>
        <begin position="306"/>
        <end position="329"/>
    </location>
</feature>
<evidence type="ECO:0000313" key="3">
    <source>
        <dbReference type="Proteomes" id="UP001141434"/>
    </source>
</evidence>
<sequence length="491" mass="53916">MDDIPVDSVWCHADELLDGPVAQCLLLHGNEDQDHAACTANPLAHDTPRSIHFPTGMLSLHEYRKSQAQARVDDPGDRDARSIRSLKRKTGAVHLNRSARPSISSSSYPVSVSSAASTPPLSPSYSHSLISRWSLDSEVETSSGRFLSTHLCPRATLVSDHGHRPRPNRKRLNTFREKLQKSELPPSARPSSSDPMLATSSAVATVSHGGACFEILNPRKSLDLARIVSFIDDVDTCSVLSDPRDSRMSTDGPFSIKQGLDRASLSQFTDASLPSHCSTPSLYTSLPTREFTPKRLQTDLPPRFRPWTSPQTPTTPTTPSTLKTESPEPQSWNDIKAQTSRPNSDSQGTFFSDDSDIGEPGSPVYANSEWAQVDERDRGIVCHLPDLLEPADPVEPLTPTTPTTPAPSASYLPYSYDPFDPVYLDPHVQSVLAAANAETMGLRGHPVRALDDLHRQNGGARRYHSSGKEDRKLSFAQRRGIRKLFSWRSGS</sequence>
<organism evidence="2 3">
    <name type="scientific">Penicillium alfredii</name>
    <dbReference type="NCBI Taxonomy" id="1506179"/>
    <lineage>
        <taxon>Eukaryota</taxon>
        <taxon>Fungi</taxon>
        <taxon>Dikarya</taxon>
        <taxon>Ascomycota</taxon>
        <taxon>Pezizomycotina</taxon>
        <taxon>Eurotiomycetes</taxon>
        <taxon>Eurotiomycetidae</taxon>
        <taxon>Eurotiales</taxon>
        <taxon>Aspergillaceae</taxon>
        <taxon>Penicillium</taxon>
    </lineage>
</organism>
<dbReference type="GeneID" id="81397996"/>
<feature type="region of interest" description="Disordered" evidence="1">
    <location>
        <begin position="85"/>
        <end position="126"/>
    </location>
</feature>
<feature type="region of interest" description="Disordered" evidence="1">
    <location>
        <begin position="283"/>
        <end position="364"/>
    </location>
</feature>
<accession>A0A9W9ESB1</accession>
<keyword evidence="3" id="KW-1185">Reference proteome</keyword>
<dbReference type="AlphaFoldDB" id="A0A9W9ESB1"/>
<dbReference type="OrthoDB" id="4315400at2759"/>
<feature type="region of interest" description="Disordered" evidence="1">
    <location>
        <begin position="157"/>
        <end position="196"/>
    </location>
</feature>
<proteinExistence type="predicted"/>